<reference evidence="1 2" key="1">
    <citation type="journal article" date="2018" name="Nat. Ecol. Evol.">
        <title>Shark genomes provide insights into elasmobranch evolution and the origin of vertebrates.</title>
        <authorList>
            <person name="Hara Y"/>
            <person name="Yamaguchi K"/>
            <person name="Onimaru K"/>
            <person name="Kadota M"/>
            <person name="Koyanagi M"/>
            <person name="Keeley SD"/>
            <person name="Tatsumi K"/>
            <person name="Tanaka K"/>
            <person name="Motone F"/>
            <person name="Kageyama Y"/>
            <person name="Nozu R"/>
            <person name="Adachi N"/>
            <person name="Nishimura O"/>
            <person name="Nakagawa R"/>
            <person name="Tanegashima C"/>
            <person name="Kiyatake I"/>
            <person name="Matsumoto R"/>
            <person name="Murakumo K"/>
            <person name="Nishida K"/>
            <person name="Terakita A"/>
            <person name="Kuratani S"/>
            <person name="Sato K"/>
            <person name="Hyodo S Kuraku.S."/>
        </authorList>
    </citation>
    <scope>NUCLEOTIDE SEQUENCE [LARGE SCALE GENOMIC DNA]</scope>
</reference>
<evidence type="ECO:0000313" key="1">
    <source>
        <dbReference type="EMBL" id="GCC24648.1"/>
    </source>
</evidence>
<evidence type="ECO:0000313" key="2">
    <source>
        <dbReference type="Proteomes" id="UP000287033"/>
    </source>
</evidence>
<accession>A0A401S2R2</accession>
<proteinExistence type="predicted"/>
<dbReference type="EMBL" id="BEZZ01000063">
    <property type="protein sequence ID" value="GCC24648.1"/>
    <property type="molecule type" value="Genomic_DNA"/>
</dbReference>
<keyword evidence="2" id="KW-1185">Reference proteome</keyword>
<organism evidence="1 2">
    <name type="scientific">Chiloscyllium punctatum</name>
    <name type="common">Brownbanded bambooshark</name>
    <name type="synonym">Hemiscyllium punctatum</name>
    <dbReference type="NCBI Taxonomy" id="137246"/>
    <lineage>
        <taxon>Eukaryota</taxon>
        <taxon>Metazoa</taxon>
        <taxon>Chordata</taxon>
        <taxon>Craniata</taxon>
        <taxon>Vertebrata</taxon>
        <taxon>Chondrichthyes</taxon>
        <taxon>Elasmobranchii</taxon>
        <taxon>Galeomorphii</taxon>
        <taxon>Galeoidea</taxon>
        <taxon>Orectolobiformes</taxon>
        <taxon>Hemiscylliidae</taxon>
        <taxon>Chiloscyllium</taxon>
    </lineage>
</organism>
<comment type="caution">
    <text evidence="1">The sequence shown here is derived from an EMBL/GenBank/DDBJ whole genome shotgun (WGS) entry which is preliminary data.</text>
</comment>
<sequence length="103" mass="11207">MSKVTKGISSWVGGAVSRSARVCPLLRGKVALAPAHNVLVLLLTRRRCLSPVPVACCGRSVRCFPAPSCCRHRRRSVRLGASVKLPLCWTPEREPPGFMSRGQ</sequence>
<dbReference type="AlphaFoldDB" id="A0A401S2R2"/>
<name>A0A401S2R2_CHIPU</name>
<protein>
    <submittedName>
        <fullName evidence="1">Uncharacterized protein</fullName>
    </submittedName>
</protein>
<gene>
    <name evidence="1" type="ORF">chiPu_0003050</name>
</gene>
<dbReference type="Proteomes" id="UP000287033">
    <property type="component" value="Unassembled WGS sequence"/>
</dbReference>